<dbReference type="InterPro" id="IPR020845">
    <property type="entry name" value="AMP-binding_CS"/>
</dbReference>
<dbReference type="InterPro" id="IPR000873">
    <property type="entry name" value="AMP-dep_synth/lig_dom"/>
</dbReference>
<dbReference type="Pfam" id="PF13193">
    <property type="entry name" value="AMP-binding_C"/>
    <property type="match status" value="1"/>
</dbReference>
<evidence type="ECO:0000256" key="2">
    <source>
        <dbReference type="ARBA" id="ARBA00022598"/>
    </source>
</evidence>
<dbReference type="GO" id="GO:0031956">
    <property type="term" value="F:medium-chain fatty acid-CoA ligase activity"/>
    <property type="evidence" value="ECO:0007669"/>
    <property type="project" value="TreeGrafter"/>
</dbReference>
<dbReference type="InterPro" id="IPR020459">
    <property type="entry name" value="AMP-binding"/>
</dbReference>
<evidence type="ECO:0000313" key="6">
    <source>
        <dbReference type="Proteomes" id="UP000251213"/>
    </source>
</evidence>
<reference evidence="5 6" key="1">
    <citation type="submission" date="2018-06" db="EMBL/GenBank/DDBJ databases">
        <title>Thermoflavimicrobium daqus sp. nov., a thermophilic microbe isolated from Moutai-flavour Daqu.</title>
        <authorList>
            <person name="Wang X."/>
            <person name="Zhou H."/>
        </authorList>
    </citation>
    <scope>NUCLEOTIDE SEQUENCE [LARGE SCALE GENOMIC DNA]</scope>
    <source>
        <strain evidence="5 6">FBKL4.011</strain>
    </source>
</reference>
<sequence length="507" mass="56355">MNINIGSLLSDRAQYSPNFEAVVDPQVRYTYGTFNNRVNQMVQWLQEQNIQKGDRVALYCRNSVAMATAFFALSKLGAITVLLNTGLHTNELYYMIQQSEAKAILYDDKFVQSIPQLQKIESLQLFIQIGSNVETSHPLFDSIFSDEIVPEPTITASGDDPALLIYTSGTTGRPKGVMISHNNLFANALATLASIDWREGDRYLAVAPLFHISGPVIMTVCAYRGMTIVAMPEFHPVYIWDVIEKERATSFMSVPAMLQLMINAPNWLEKDISSLRSILCGGTFVPESLIRLFDSYGIHVNQVYGCTEASGAITFWQQRLGMNKCHTAGKPLAFAQVKIFDPISGQELPIGKVGEVAVKAPYVFKGYWKNEEETQKVLRDGWLYTGDLGKLDEDGCLILVDRLKDLIISGGENVYPAEVEAILQNIDGVAEVAVIGVPDKTLGEVPRAYVVKKPDSNLTEFDILKHCYGRLAAFKCGNDVIFIDKLPRNAFGKVMKDVLRKQAAQDL</sequence>
<organism evidence="5 6">
    <name type="scientific">Thermoflavimicrobium daqui</name>
    <dbReference type="NCBI Taxonomy" id="2137476"/>
    <lineage>
        <taxon>Bacteria</taxon>
        <taxon>Bacillati</taxon>
        <taxon>Bacillota</taxon>
        <taxon>Bacilli</taxon>
        <taxon>Bacillales</taxon>
        <taxon>Thermoactinomycetaceae</taxon>
        <taxon>Thermoflavimicrobium</taxon>
    </lineage>
</organism>
<comment type="similarity">
    <text evidence="1">Belongs to the ATP-dependent AMP-binding enzyme family.</text>
</comment>
<dbReference type="Proteomes" id="UP000251213">
    <property type="component" value="Unassembled WGS sequence"/>
</dbReference>
<feature type="domain" description="AMP-binding enzyme C-terminal" evidence="4">
    <location>
        <begin position="418"/>
        <end position="493"/>
    </location>
</feature>
<dbReference type="Gene3D" id="3.40.50.12780">
    <property type="entry name" value="N-terminal domain of ligase-like"/>
    <property type="match status" value="1"/>
</dbReference>
<proteinExistence type="inferred from homology"/>
<evidence type="ECO:0000313" key="5">
    <source>
        <dbReference type="EMBL" id="RAL21307.1"/>
    </source>
</evidence>
<comment type="caution">
    <text evidence="5">The sequence shown here is derived from an EMBL/GenBank/DDBJ whole genome shotgun (WGS) entry which is preliminary data.</text>
</comment>
<dbReference type="PANTHER" id="PTHR43201:SF5">
    <property type="entry name" value="MEDIUM-CHAIN ACYL-COA LIGASE ACSF2, MITOCHONDRIAL"/>
    <property type="match status" value="1"/>
</dbReference>
<evidence type="ECO:0000259" key="4">
    <source>
        <dbReference type="Pfam" id="PF13193"/>
    </source>
</evidence>
<keyword evidence="6" id="KW-1185">Reference proteome</keyword>
<dbReference type="PANTHER" id="PTHR43201">
    <property type="entry name" value="ACYL-COA SYNTHETASE"/>
    <property type="match status" value="1"/>
</dbReference>
<dbReference type="GO" id="GO:0006631">
    <property type="term" value="P:fatty acid metabolic process"/>
    <property type="evidence" value="ECO:0007669"/>
    <property type="project" value="TreeGrafter"/>
</dbReference>
<dbReference type="FunFam" id="3.30.300.30:FF:000008">
    <property type="entry name" value="2,3-dihydroxybenzoate-AMP ligase"/>
    <property type="match status" value="1"/>
</dbReference>
<dbReference type="Gene3D" id="3.30.300.30">
    <property type="match status" value="1"/>
</dbReference>
<dbReference type="NCBIfam" id="NF004837">
    <property type="entry name" value="PRK06187.1"/>
    <property type="match status" value="1"/>
</dbReference>
<dbReference type="EMBL" id="QJKK01000018">
    <property type="protein sequence ID" value="RAL21307.1"/>
    <property type="molecule type" value="Genomic_DNA"/>
</dbReference>
<keyword evidence="2" id="KW-0436">Ligase</keyword>
<dbReference type="PROSITE" id="PS00455">
    <property type="entry name" value="AMP_BINDING"/>
    <property type="match status" value="1"/>
</dbReference>
<dbReference type="PRINTS" id="PR00154">
    <property type="entry name" value="AMPBINDING"/>
</dbReference>
<gene>
    <name evidence="5" type="ORF">DL897_16845</name>
</gene>
<dbReference type="SUPFAM" id="SSF56801">
    <property type="entry name" value="Acetyl-CoA synthetase-like"/>
    <property type="match status" value="1"/>
</dbReference>
<dbReference type="Pfam" id="PF00501">
    <property type="entry name" value="AMP-binding"/>
    <property type="match status" value="1"/>
</dbReference>
<feature type="domain" description="AMP-dependent synthetase/ligase" evidence="3">
    <location>
        <begin position="11"/>
        <end position="368"/>
    </location>
</feature>
<reference evidence="5 6" key="2">
    <citation type="submission" date="2018-06" db="EMBL/GenBank/DDBJ databases">
        <authorList>
            <person name="Zhirakovskaya E."/>
        </authorList>
    </citation>
    <scope>NUCLEOTIDE SEQUENCE [LARGE SCALE GENOMIC DNA]</scope>
    <source>
        <strain evidence="5 6">FBKL4.011</strain>
    </source>
</reference>
<dbReference type="InterPro" id="IPR025110">
    <property type="entry name" value="AMP-bd_C"/>
</dbReference>
<accession>A0A364K0U5</accession>
<evidence type="ECO:0000256" key="1">
    <source>
        <dbReference type="ARBA" id="ARBA00006432"/>
    </source>
</evidence>
<dbReference type="RefSeq" id="WP_113660285.1">
    <property type="nucleotide sequence ID" value="NZ_KZ845680.1"/>
</dbReference>
<name>A0A364K0U5_9BACL</name>
<dbReference type="OrthoDB" id="9757771at2"/>
<protein>
    <submittedName>
        <fullName evidence="5">AMP-dependent synthetase</fullName>
    </submittedName>
</protein>
<dbReference type="InterPro" id="IPR045851">
    <property type="entry name" value="AMP-bd_C_sf"/>
</dbReference>
<dbReference type="InterPro" id="IPR042099">
    <property type="entry name" value="ANL_N_sf"/>
</dbReference>
<evidence type="ECO:0000259" key="3">
    <source>
        <dbReference type="Pfam" id="PF00501"/>
    </source>
</evidence>
<dbReference type="AlphaFoldDB" id="A0A364K0U5"/>